<dbReference type="FunFam" id="3.90.850.10:FF:000002">
    <property type="entry name" value="2-hydroxyhepta-2,4-diene-1,7-dioate isomerase"/>
    <property type="match status" value="1"/>
</dbReference>
<comment type="similarity">
    <text evidence="1">Belongs to the FAH family.</text>
</comment>
<protein>
    <submittedName>
        <fullName evidence="5">FAA hydrolase family protein</fullName>
    </submittedName>
</protein>
<dbReference type="Pfam" id="PF10370">
    <property type="entry name" value="Rv2993c-like_N"/>
    <property type="match status" value="1"/>
</dbReference>
<dbReference type="Pfam" id="PF01557">
    <property type="entry name" value="FAA_hydrolase"/>
    <property type="match status" value="1"/>
</dbReference>
<dbReference type="GO" id="GO:0016853">
    <property type="term" value="F:isomerase activity"/>
    <property type="evidence" value="ECO:0007669"/>
    <property type="project" value="UniProtKB-ARBA"/>
</dbReference>
<keyword evidence="2" id="KW-0479">Metal-binding</keyword>
<dbReference type="EMBL" id="RCOS01000073">
    <property type="protein sequence ID" value="RSN75552.1"/>
    <property type="molecule type" value="Genomic_DNA"/>
</dbReference>
<evidence type="ECO:0000259" key="3">
    <source>
        <dbReference type="Pfam" id="PF01557"/>
    </source>
</evidence>
<feature type="domain" description="Rv2993c-like N-terminal" evidence="4">
    <location>
        <begin position="1"/>
        <end position="62"/>
    </location>
</feature>
<reference evidence="5 6" key="1">
    <citation type="submission" date="2018-10" db="EMBL/GenBank/DDBJ databases">
        <title>Co-occurring genomic capacity for anaerobic methane metabolism and dissimilatory sulfite reduction discovered in the Korarchaeota.</title>
        <authorList>
            <person name="Mckay L.J."/>
            <person name="Dlakic M."/>
            <person name="Fields M.W."/>
            <person name="Delmont T.O."/>
            <person name="Eren A.M."/>
            <person name="Jay Z.J."/>
            <person name="Klingelsmith K.B."/>
            <person name="Rusch D.B."/>
            <person name="Inskeep W.P."/>
        </authorList>
    </citation>
    <scope>NUCLEOTIDE SEQUENCE [LARGE SCALE GENOMIC DNA]</scope>
    <source>
        <strain evidence="5 6">MDKW</strain>
    </source>
</reference>
<dbReference type="Gene3D" id="3.90.850.10">
    <property type="entry name" value="Fumarylacetoacetase-like, C-terminal domain"/>
    <property type="match status" value="1"/>
</dbReference>
<dbReference type="PANTHER" id="PTHR42796:SF4">
    <property type="entry name" value="FUMARYLACETOACETATE HYDROLASE DOMAIN-CONTAINING PROTEIN 2A"/>
    <property type="match status" value="1"/>
</dbReference>
<dbReference type="GO" id="GO:0016787">
    <property type="term" value="F:hydrolase activity"/>
    <property type="evidence" value="ECO:0007669"/>
    <property type="project" value="UniProtKB-KW"/>
</dbReference>
<dbReference type="InterPro" id="IPR011234">
    <property type="entry name" value="Fumarylacetoacetase-like_C"/>
</dbReference>
<evidence type="ECO:0000256" key="1">
    <source>
        <dbReference type="ARBA" id="ARBA00010211"/>
    </source>
</evidence>
<dbReference type="PANTHER" id="PTHR42796">
    <property type="entry name" value="FUMARYLACETOACETATE HYDROLASE DOMAIN-CONTAINING PROTEIN 2A-RELATED"/>
    <property type="match status" value="1"/>
</dbReference>
<organism evidence="5 6">
    <name type="scientific">Candidatus Methanodesulfokora washburnensis</name>
    <dbReference type="NCBI Taxonomy" id="2478471"/>
    <lineage>
        <taxon>Archaea</taxon>
        <taxon>Thermoproteota</taxon>
        <taxon>Candidatus Korarchaeia</taxon>
        <taxon>Candidatus Korarchaeia incertae sedis</taxon>
        <taxon>Candidatus Methanodesulfokora</taxon>
    </lineage>
</organism>
<comment type="caution">
    <text evidence="5">The sequence shown here is derived from an EMBL/GenBank/DDBJ whole genome shotgun (WGS) entry which is preliminary data.</text>
</comment>
<evidence type="ECO:0000256" key="2">
    <source>
        <dbReference type="ARBA" id="ARBA00022723"/>
    </source>
</evidence>
<dbReference type="AlphaFoldDB" id="A0A3R9X518"/>
<dbReference type="Proteomes" id="UP000277582">
    <property type="component" value="Unassembled WGS sequence"/>
</dbReference>
<name>A0A3R9X518_9CREN</name>
<dbReference type="OrthoDB" id="6242at2157"/>
<sequence length="276" mass="30809">MRIARFRFNGKISYGIVLGEKVIPAEKLGIPETVEEFIASGIKVSPEGKEGIPLSKVELLAPLSNPPKIICLGLNYFDHAEEQGREPPKDPVIFLKPRTSIAGPFEDIPVPFDYTTQVDYEVELAVVIGRKGKRIPEEEAMNYVFGYMVFNDLSARDIQFGDKQWTRGKSLDKFAPMGPWITTRDEIRDPYSLRMRTLVNGEVMQDSSTAKMAIKIPRIISVLSKGMTLEPGDIIATGTPAGVGVFRNPQRFLKPGDIVEVEIENLGFLRNRIVAE</sequence>
<keyword evidence="6" id="KW-1185">Reference proteome</keyword>
<evidence type="ECO:0000259" key="4">
    <source>
        <dbReference type="Pfam" id="PF10370"/>
    </source>
</evidence>
<proteinExistence type="inferred from homology"/>
<evidence type="ECO:0000313" key="6">
    <source>
        <dbReference type="Proteomes" id="UP000277582"/>
    </source>
</evidence>
<gene>
    <name evidence="5" type="ORF">D6D85_06055</name>
</gene>
<dbReference type="InterPro" id="IPR036663">
    <property type="entry name" value="Fumarylacetoacetase_C_sf"/>
</dbReference>
<dbReference type="GO" id="GO:0046872">
    <property type="term" value="F:metal ion binding"/>
    <property type="evidence" value="ECO:0007669"/>
    <property type="project" value="UniProtKB-KW"/>
</dbReference>
<evidence type="ECO:0000313" key="5">
    <source>
        <dbReference type="EMBL" id="RSN75552.1"/>
    </source>
</evidence>
<dbReference type="InterPro" id="IPR051121">
    <property type="entry name" value="FAH"/>
</dbReference>
<dbReference type="InterPro" id="IPR018833">
    <property type="entry name" value="Rv2993c-like_N"/>
</dbReference>
<dbReference type="SUPFAM" id="SSF56529">
    <property type="entry name" value="FAH"/>
    <property type="match status" value="1"/>
</dbReference>
<accession>A0A3R9X518</accession>
<dbReference type="GO" id="GO:0019752">
    <property type="term" value="P:carboxylic acid metabolic process"/>
    <property type="evidence" value="ECO:0007669"/>
    <property type="project" value="UniProtKB-ARBA"/>
</dbReference>
<keyword evidence="5" id="KW-0378">Hydrolase</keyword>
<feature type="domain" description="Fumarylacetoacetase-like C-terminal" evidence="3">
    <location>
        <begin position="68"/>
        <end position="274"/>
    </location>
</feature>